<keyword evidence="1" id="KW-0808">Transferase</keyword>
<organism evidence="1 2">
    <name type="scientific">Portunus trituberculatus</name>
    <name type="common">Swimming crab</name>
    <name type="synonym">Neptunus trituberculatus</name>
    <dbReference type="NCBI Taxonomy" id="210409"/>
    <lineage>
        <taxon>Eukaryota</taxon>
        <taxon>Metazoa</taxon>
        <taxon>Ecdysozoa</taxon>
        <taxon>Arthropoda</taxon>
        <taxon>Crustacea</taxon>
        <taxon>Multicrustacea</taxon>
        <taxon>Malacostraca</taxon>
        <taxon>Eumalacostraca</taxon>
        <taxon>Eucarida</taxon>
        <taxon>Decapoda</taxon>
        <taxon>Pleocyemata</taxon>
        <taxon>Brachyura</taxon>
        <taxon>Eubrachyura</taxon>
        <taxon>Portunoidea</taxon>
        <taxon>Portunidae</taxon>
        <taxon>Portuninae</taxon>
        <taxon>Portunus</taxon>
    </lineage>
</organism>
<gene>
    <name evidence="1" type="primary">Pank4</name>
    <name evidence="1" type="ORF">E2C01_069887</name>
</gene>
<comment type="caution">
    <text evidence="1">The sequence shown here is derived from an EMBL/GenBank/DDBJ whole genome shotgun (WGS) entry which is preliminary data.</text>
</comment>
<protein>
    <submittedName>
        <fullName evidence="1">Pantothenate kinase 4</fullName>
    </submittedName>
</protein>
<reference evidence="1 2" key="1">
    <citation type="submission" date="2019-05" db="EMBL/GenBank/DDBJ databases">
        <title>Another draft genome of Portunus trituberculatus and its Hox gene families provides insights of decapod evolution.</title>
        <authorList>
            <person name="Jeong J.-H."/>
            <person name="Song I."/>
            <person name="Kim S."/>
            <person name="Choi T."/>
            <person name="Kim D."/>
            <person name="Ryu S."/>
            <person name="Kim W."/>
        </authorList>
    </citation>
    <scope>NUCLEOTIDE SEQUENCE [LARGE SCALE GENOMIC DNA]</scope>
    <source>
        <tissue evidence="1">Muscle</tissue>
    </source>
</reference>
<dbReference type="EMBL" id="VSRR010041262">
    <property type="protein sequence ID" value="MPC75497.1"/>
    <property type="molecule type" value="Genomic_DNA"/>
</dbReference>
<keyword evidence="2" id="KW-1185">Reference proteome</keyword>
<dbReference type="OrthoDB" id="498611at2759"/>
<dbReference type="GO" id="GO:0016301">
    <property type="term" value="F:kinase activity"/>
    <property type="evidence" value="ECO:0007669"/>
    <property type="project" value="UniProtKB-KW"/>
</dbReference>
<accession>A0A5B7I228</accession>
<dbReference type="SUPFAM" id="SSF111321">
    <property type="entry name" value="AF1104-like"/>
    <property type="match status" value="1"/>
</dbReference>
<evidence type="ECO:0000313" key="2">
    <source>
        <dbReference type="Proteomes" id="UP000324222"/>
    </source>
</evidence>
<dbReference type="Proteomes" id="UP000324222">
    <property type="component" value="Unassembled WGS sequence"/>
</dbReference>
<dbReference type="AlphaFoldDB" id="A0A5B7I228"/>
<name>A0A5B7I228_PORTR</name>
<keyword evidence="1" id="KW-0418">Kinase</keyword>
<sequence length="71" mass="8145">MENEYALKLLKDHLLMVDKLEYNERQEVLVRGFLAGNVFDWGAKEVVNLMERGLSFTEAGDKLQSKPSCNL</sequence>
<dbReference type="InterPro" id="IPR036075">
    <property type="entry name" value="ARMT-1-like_metal-bd_sf"/>
</dbReference>
<proteinExistence type="predicted"/>
<evidence type="ECO:0000313" key="1">
    <source>
        <dbReference type="EMBL" id="MPC75497.1"/>
    </source>
</evidence>